<keyword evidence="2" id="KW-1185">Reference proteome</keyword>
<protein>
    <recommendedName>
        <fullName evidence="3">RRM domain-containing protein</fullName>
    </recommendedName>
</protein>
<gene>
    <name evidence="1" type="ORF">PTT_14545</name>
</gene>
<evidence type="ECO:0000313" key="1">
    <source>
        <dbReference type="EMBL" id="EFQ89237.1"/>
    </source>
</evidence>
<dbReference type="AlphaFoldDB" id="E3RYD2"/>
<reference evidence="1 2" key="1">
    <citation type="journal article" date="2010" name="Genome Biol.">
        <title>A first genome assembly of the barley fungal pathogen Pyrenophora teres f. teres.</title>
        <authorList>
            <person name="Ellwood S.R."/>
            <person name="Liu Z."/>
            <person name="Syme R.A."/>
            <person name="Lai Z."/>
            <person name="Hane J.K."/>
            <person name="Keiper F."/>
            <person name="Moffat C.S."/>
            <person name="Oliver R.P."/>
            <person name="Friesen T.L."/>
        </authorList>
    </citation>
    <scope>NUCLEOTIDE SEQUENCE [LARGE SCALE GENOMIC DNA]</scope>
    <source>
        <strain evidence="1 2">0-1</strain>
    </source>
</reference>
<evidence type="ECO:0008006" key="3">
    <source>
        <dbReference type="Google" id="ProtNLM"/>
    </source>
</evidence>
<dbReference type="SUPFAM" id="SSF54928">
    <property type="entry name" value="RNA-binding domain, RBD"/>
    <property type="match status" value="1"/>
</dbReference>
<dbReference type="Proteomes" id="UP000001067">
    <property type="component" value="Unassembled WGS sequence"/>
</dbReference>
<proteinExistence type="predicted"/>
<organism evidence="2">
    <name type="scientific">Pyrenophora teres f. teres (strain 0-1)</name>
    <name type="common">Barley net blotch fungus</name>
    <name type="synonym">Drechslera teres f. teres</name>
    <dbReference type="NCBI Taxonomy" id="861557"/>
    <lineage>
        <taxon>Eukaryota</taxon>
        <taxon>Fungi</taxon>
        <taxon>Dikarya</taxon>
        <taxon>Ascomycota</taxon>
        <taxon>Pezizomycotina</taxon>
        <taxon>Dothideomycetes</taxon>
        <taxon>Pleosporomycetidae</taxon>
        <taxon>Pleosporales</taxon>
        <taxon>Pleosporineae</taxon>
        <taxon>Pleosporaceae</taxon>
        <taxon>Pyrenophora</taxon>
    </lineage>
</organism>
<dbReference type="GO" id="GO:0003676">
    <property type="term" value="F:nucleic acid binding"/>
    <property type="evidence" value="ECO:0007669"/>
    <property type="project" value="InterPro"/>
</dbReference>
<dbReference type="HOGENOM" id="CLU_1240696_0_0_1"/>
<dbReference type="InterPro" id="IPR012677">
    <property type="entry name" value="Nucleotide-bd_a/b_plait_sf"/>
</dbReference>
<evidence type="ECO:0000313" key="2">
    <source>
        <dbReference type="Proteomes" id="UP000001067"/>
    </source>
</evidence>
<accession>E3RYD2</accession>
<dbReference type="InterPro" id="IPR035979">
    <property type="entry name" value="RBD_domain_sf"/>
</dbReference>
<dbReference type="KEGG" id="pte:PTT_14545"/>
<dbReference type="Gene3D" id="3.30.70.330">
    <property type="match status" value="1"/>
</dbReference>
<dbReference type="OrthoDB" id="3796937at2759"/>
<dbReference type="EMBL" id="GL535876">
    <property type="protein sequence ID" value="EFQ89237.1"/>
    <property type="molecule type" value="Genomic_DNA"/>
</dbReference>
<name>E3RYD2_PYRTT</name>
<dbReference type="CDD" id="cd00590">
    <property type="entry name" value="RRM_SF"/>
    <property type="match status" value="1"/>
</dbReference>
<sequence>MGDVCMRGGHEPDSMDDPKQMLAELIELSTKTKQWAIHLPIEHNDPQATFVNKTMTSVPETADNSGDDLETLRYSLMILSSSSELANSSIRTTSELLDPTAIPFDTAEDKARKEIEDMMQREEEKLNAIIAYALQEELEYQAREEEKRRPSRLILSNLAADIDEEAIREFFTNYSITIHPERDQVKRTRTAHVDMTTRSSAVRASYEVGGIFGLMVKIRLAVE</sequence>